<dbReference type="Gene3D" id="3.40.50.10860">
    <property type="entry name" value="Leucine Dehydrogenase, chain A, domain 1"/>
    <property type="match status" value="1"/>
</dbReference>
<proteinExistence type="inferred from homology"/>
<feature type="domain" description="Tetrahydrofolate dehydrogenase/cyclohydrolase NAD(P)-binding" evidence="13">
    <location>
        <begin position="138"/>
        <end position="278"/>
    </location>
</feature>
<keyword evidence="4 11" id="KW-0658">Purine biosynthesis</keyword>
<evidence type="ECO:0000256" key="6">
    <source>
        <dbReference type="ARBA" id="ARBA00022857"/>
    </source>
</evidence>
<dbReference type="HAMAP" id="MF_01576">
    <property type="entry name" value="THF_DHG_CYH"/>
    <property type="match status" value="1"/>
</dbReference>
<evidence type="ECO:0000256" key="5">
    <source>
        <dbReference type="ARBA" id="ARBA00022801"/>
    </source>
</evidence>
<sequence length="294" mass="29303">MTTALSGSDLATAIRSDVASRAATLAEYGVVPKLAVVTATDDESTAWYVRSIAGAAKRTGIACDIADLGPTAGTAEIGSVLAGLSADPDVHGVILQTPLPRGTDLAGLRSAIAPDKDIDGTNPVSLGRLFTGQRAFAPATAQAVLTLLDHHSVDLRGKTAAVVGRSIVVGTPVAHMLVQRDATVTICHRHTTDLAAQTSRADVVVAAVGVPGLLTTDHIGEGAIVIDVGTTATADGRLLGDVDAAAVEGHAGGLTPVPGGVGPVTTALLLANTVTAATNLTDAIRADIGSAVSV</sequence>
<comment type="subunit">
    <text evidence="11">Homodimer.</text>
</comment>
<comment type="caution">
    <text evidence="11">Lacks conserved residue(s) required for the propagation of feature annotation.</text>
</comment>
<evidence type="ECO:0000256" key="1">
    <source>
        <dbReference type="ARBA" id="ARBA00004777"/>
    </source>
</evidence>
<evidence type="ECO:0000313" key="14">
    <source>
        <dbReference type="EMBL" id="ORX14634.1"/>
    </source>
</evidence>
<comment type="catalytic activity">
    <reaction evidence="11">
        <text>(6R)-5,10-methenyltetrahydrofolate + H2O = (6R)-10-formyltetrahydrofolate + H(+)</text>
        <dbReference type="Rhea" id="RHEA:23700"/>
        <dbReference type="ChEBI" id="CHEBI:15377"/>
        <dbReference type="ChEBI" id="CHEBI:15378"/>
        <dbReference type="ChEBI" id="CHEBI:57455"/>
        <dbReference type="ChEBI" id="CHEBI:195366"/>
        <dbReference type="EC" id="3.5.4.9"/>
    </reaction>
</comment>
<keyword evidence="8 11" id="KW-0368">Histidine biosynthesis</keyword>
<evidence type="ECO:0000256" key="7">
    <source>
        <dbReference type="ARBA" id="ARBA00023002"/>
    </source>
</evidence>
<evidence type="ECO:0000313" key="15">
    <source>
        <dbReference type="Proteomes" id="UP000193964"/>
    </source>
</evidence>
<keyword evidence="7 11" id="KW-0560">Oxidoreductase</keyword>
<dbReference type="PRINTS" id="PR00085">
    <property type="entry name" value="THFDHDRGNASE"/>
</dbReference>
<dbReference type="GO" id="GO:0004477">
    <property type="term" value="F:methenyltetrahydrofolate cyclohydrolase activity"/>
    <property type="evidence" value="ECO:0007669"/>
    <property type="project" value="UniProtKB-UniRule"/>
</dbReference>
<evidence type="ECO:0000259" key="12">
    <source>
        <dbReference type="Pfam" id="PF00763"/>
    </source>
</evidence>
<dbReference type="GO" id="GO:0005829">
    <property type="term" value="C:cytosol"/>
    <property type="evidence" value="ECO:0007669"/>
    <property type="project" value="TreeGrafter"/>
</dbReference>
<dbReference type="InterPro" id="IPR020631">
    <property type="entry name" value="THF_DH/CycHdrlase_NAD-bd_dom"/>
</dbReference>
<feature type="domain" description="Tetrahydrofolate dehydrogenase/cyclohydrolase catalytic" evidence="12">
    <location>
        <begin position="5"/>
        <end position="119"/>
    </location>
</feature>
<evidence type="ECO:0000259" key="13">
    <source>
        <dbReference type="Pfam" id="PF02882"/>
    </source>
</evidence>
<dbReference type="GO" id="GO:0009086">
    <property type="term" value="P:methionine biosynthetic process"/>
    <property type="evidence" value="ECO:0007669"/>
    <property type="project" value="UniProtKB-KW"/>
</dbReference>
<keyword evidence="3 11" id="KW-0028">Amino-acid biosynthesis</keyword>
<dbReference type="InterPro" id="IPR020630">
    <property type="entry name" value="THF_DH/CycHdrlase_cat_dom"/>
</dbReference>
<dbReference type="EC" id="3.5.4.9" evidence="11"/>
<evidence type="ECO:0000256" key="4">
    <source>
        <dbReference type="ARBA" id="ARBA00022755"/>
    </source>
</evidence>
<reference evidence="14 15" key="1">
    <citation type="submission" date="2016-01" db="EMBL/GenBank/DDBJ databases">
        <title>The new phylogeny of the genus Mycobacterium.</title>
        <authorList>
            <person name="Tarcisio F."/>
            <person name="Conor M."/>
            <person name="Antonella G."/>
            <person name="Elisabetta G."/>
            <person name="Giulia F.S."/>
            <person name="Sara T."/>
            <person name="Anna F."/>
            <person name="Clotilde B."/>
            <person name="Roberto B."/>
            <person name="Veronica D.S."/>
            <person name="Fabio R."/>
            <person name="Monica P."/>
            <person name="Olivier J."/>
            <person name="Enrico T."/>
            <person name="Nicola S."/>
        </authorList>
    </citation>
    <scope>NUCLEOTIDE SEQUENCE [LARGE SCALE GENOMIC DNA]</scope>
    <source>
        <strain evidence="14 15">ATCC 700010</strain>
    </source>
</reference>
<organism evidence="14 15">
    <name type="scientific">Mycolicibacterium wolinskyi</name>
    <dbReference type="NCBI Taxonomy" id="59750"/>
    <lineage>
        <taxon>Bacteria</taxon>
        <taxon>Bacillati</taxon>
        <taxon>Actinomycetota</taxon>
        <taxon>Actinomycetes</taxon>
        <taxon>Mycobacteriales</taxon>
        <taxon>Mycobacteriaceae</taxon>
        <taxon>Mycolicibacterium</taxon>
    </lineage>
</organism>
<protein>
    <recommendedName>
        <fullName evidence="11">Bifunctional protein FolD</fullName>
    </recommendedName>
    <domain>
        <recommendedName>
            <fullName evidence="11">Methylenetetrahydrofolate dehydrogenase</fullName>
            <ecNumber evidence="11">1.5.1.5</ecNumber>
        </recommendedName>
    </domain>
    <domain>
        <recommendedName>
            <fullName evidence="11">Methenyltetrahydrofolate cyclohydrolase</fullName>
            <ecNumber evidence="11">3.5.4.9</ecNumber>
        </recommendedName>
    </domain>
</protein>
<dbReference type="CDD" id="cd01080">
    <property type="entry name" value="NAD_bind_m-THF_DH_Cyclohyd"/>
    <property type="match status" value="1"/>
</dbReference>
<dbReference type="OrthoDB" id="9803580at2"/>
<keyword evidence="10 11" id="KW-0511">Multifunctional enzyme</keyword>
<keyword evidence="2 11" id="KW-0554">One-carbon metabolism</keyword>
<feature type="binding site" evidence="11">
    <location>
        <begin position="164"/>
        <end position="166"/>
    </location>
    <ligand>
        <name>NADP(+)</name>
        <dbReference type="ChEBI" id="CHEBI:58349"/>
    </ligand>
</feature>
<dbReference type="Proteomes" id="UP000193964">
    <property type="component" value="Unassembled WGS sequence"/>
</dbReference>
<dbReference type="Pfam" id="PF02882">
    <property type="entry name" value="THF_DHG_CYH_C"/>
    <property type="match status" value="1"/>
</dbReference>
<dbReference type="InterPro" id="IPR036291">
    <property type="entry name" value="NAD(P)-bd_dom_sf"/>
</dbReference>
<comment type="caution">
    <text evidence="14">The sequence shown here is derived from an EMBL/GenBank/DDBJ whole genome shotgun (WGS) entry which is preliminary data.</text>
</comment>
<evidence type="ECO:0000256" key="8">
    <source>
        <dbReference type="ARBA" id="ARBA00023102"/>
    </source>
</evidence>
<dbReference type="InterPro" id="IPR000672">
    <property type="entry name" value="THF_DH/CycHdrlase"/>
</dbReference>
<evidence type="ECO:0000256" key="11">
    <source>
        <dbReference type="HAMAP-Rule" id="MF_01576"/>
    </source>
</evidence>
<evidence type="ECO:0000256" key="2">
    <source>
        <dbReference type="ARBA" id="ARBA00022563"/>
    </source>
</evidence>
<keyword evidence="5 11" id="KW-0378">Hydrolase</keyword>
<accession>A0A1X2F8A7</accession>
<dbReference type="GO" id="GO:0004488">
    <property type="term" value="F:methylenetetrahydrofolate dehydrogenase (NADP+) activity"/>
    <property type="evidence" value="ECO:0007669"/>
    <property type="project" value="UniProtKB-UniRule"/>
</dbReference>
<comment type="function">
    <text evidence="11">Catalyzes the oxidation of 5,10-methylenetetrahydrofolate to 5,10-methenyltetrahydrofolate and then the hydrolysis of 5,10-methenyltetrahydrofolate to 10-formyltetrahydrofolate.</text>
</comment>
<feature type="binding site" evidence="11">
    <location>
        <position position="230"/>
    </location>
    <ligand>
        <name>NADP(+)</name>
        <dbReference type="ChEBI" id="CHEBI:58349"/>
    </ligand>
</feature>
<gene>
    <name evidence="11" type="primary">folD</name>
    <name evidence="14" type="ORF">AWC31_25985</name>
</gene>
<dbReference type="UniPathway" id="UPA00193"/>
<comment type="catalytic activity">
    <reaction evidence="11">
        <text>(6R)-5,10-methylene-5,6,7,8-tetrahydrofolate + NADP(+) = (6R)-5,10-methenyltetrahydrofolate + NADPH</text>
        <dbReference type="Rhea" id="RHEA:22812"/>
        <dbReference type="ChEBI" id="CHEBI:15636"/>
        <dbReference type="ChEBI" id="CHEBI:57455"/>
        <dbReference type="ChEBI" id="CHEBI:57783"/>
        <dbReference type="ChEBI" id="CHEBI:58349"/>
        <dbReference type="EC" id="1.5.1.5"/>
    </reaction>
</comment>
<dbReference type="GO" id="GO:0006164">
    <property type="term" value="P:purine nucleotide biosynthetic process"/>
    <property type="evidence" value="ECO:0007669"/>
    <property type="project" value="UniProtKB-KW"/>
</dbReference>
<dbReference type="PANTHER" id="PTHR48099:SF5">
    <property type="entry name" value="C-1-TETRAHYDROFOLATE SYNTHASE, CYTOPLASMIC"/>
    <property type="match status" value="1"/>
</dbReference>
<dbReference type="GO" id="GO:0035999">
    <property type="term" value="P:tetrahydrofolate interconversion"/>
    <property type="evidence" value="ECO:0007669"/>
    <property type="project" value="UniProtKB-UniRule"/>
</dbReference>
<dbReference type="Pfam" id="PF00763">
    <property type="entry name" value="THF_DHG_CYH"/>
    <property type="match status" value="1"/>
</dbReference>
<dbReference type="SUPFAM" id="SSF51735">
    <property type="entry name" value="NAD(P)-binding Rossmann-fold domains"/>
    <property type="match status" value="1"/>
</dbReference>
<dbReference type="PANTHER" id="PTHR48099">
    <property type="entry name" value="C-1-TETRAHYDROFOLATE SYNTHASE, CYTOPLASMIC-RELATED"/>
    <property type="match status" value="1"/>
</dbReference>
<dbReference type="RefSeq" id="WP_085145079.1">
    <property type="nucleotide sequence ID" value="NZ_JACKUA010000026.1"/>
</dbReference>
<dbReference type="SUPFAM" id="SSF53223">
    <property type="entry name" value="Aminoacid dehydrogenase-like, N-terminal domain"/>
    <property type="match status" value="1"/>
</dbReference>
<dbReference type="EMBL" id="LQQA01000015">
    <property type="protein sequence ID" value="ORX14634.1"/>
    <property type="molecule type" value="Genomic_DNA"/>
</dbReference>
<evidence type="ECO:0000256" key="9">
    <source>
        <dbReference type="ARBA" id="ARBA00023167"/>
    </source>
</evidence>
<comment type="pathway">
    <text evidence="1 11">One-carbon metabolism; tetrahydrofolate interconversion.</text>
</comment>
<evidence type="ECO:0000256" key="10">
    <source>
        <dbReference type="ARBA" id="ARBA00023268"/>
    </source>
</evidence>
<name>A0A1X2F8A7_9MYCO</name>
<dbReference type="Gene3D" id="3.40.50.720">
    <property type="entry name" value="NAD(P)-binding Rossmann-like Domain"/>
    <property type="match status" value="1"/>
</dbReference>
<dbReference type="GO" id="GO:0000105">
    <property type="term" value="P:L-histidine biosynthetic process"/>
    <property type="evidence" value="ECO:0007669"/>
    <property type="project" value="UniProtKB-KW"/>
</dbReference>
<evidence type="ECO:0000256" key="3">
    <source>
        <dbReference type="ARBA" id="ARBA00022605"/>
    </source>
</evidence>
<comment type="similarity">
    <text evidence="11">Belongs to the tetrahydrofolate dehydrogenase/cyclohydrolase family.</text>
</comment>
<dbReference type="AlphaFoldDB" id="A0A1X2F8A7"/>
<dbReference type="InterPro" id="IPR046346">
    <property type="entry name" value="Aminoacid_DH-like_N_sf"/>
</dbReference>
<keyword evidence="9 11" id="KW-0486">Methionine biosynthesis</keyword>
<keyword evidence="6 11" id="KW-0521">NADP</keyword>
<dbReference type="EC" id="1.5.1.5" evidence="11"/>